<evidence type="ECO:0008006" key="3">
    <source>
        <dbReference type="Google" id="ProtNLM"/>
    </source>
</evidence>
<proteinExistence type="predicted"/>
<name>A0ABQ2JB55_9ACTN</name>
<protein>
    <recommendedName>
        <fullName evidence="3">IrrE N-terminal-like domain-containing protein</fullName>
    </recommendedName>
</protein>
<evidence type="ECO:0000313" key="1">
    <source>
        <dbReference type="EMBL" id="GGN43318.1"/>
    </source>
</evidence>
<reference evidence="2" key="1">
    <citation type="journal article" date="2019" name="Int. J. Syst. Evol. Microbiol.">
        <title>The Global Catalogue of Microorganisms (GCM) 10K type strain sequencing project: providing services to taxonomists for standard genome sequencing and annotation.</title>
        <authorList>
            <consortium name="The Broad Institute Genomics Platform"/>
            <consortium name="The Broad Institute Genome Sequencing Center for Infectious Disease"/>
            <person name="Wu L."/>
            <person name="Ma J."/>
        </authorList>
    </citation>
    <scope>NUCLEOTIDE SEQUENCE [LARGE SCALE GENOMIC DNA]</scope>
    <source>
        <strain evidence="2">CGMCC 4.7323</strain>
    </source>
</reference>
<gene>
    <name evidence="1" type="ORF">GCM10012285_24640</name>
</gene>
<keyword evidence="2" id="KW-1185">Reference proteome</keyword>
<sequence>MRQRELVARCERILECIPVPRPFDAEVFCDLVAAHRGRSLRLMDLPTGVGVSLPCGLWMSMDDEDVVVVDRRTSGYHQQQIILHELGHMLSGHRGRPGNGPVVDPALFPDLPAGTLQAILGRVHYGNVEEQEAEMIASLVLARALVQGDEPAEELPGLARGFGFGG</sequence>
<dbReference type="EMBL" id="BMND01000008">
    <property type="protein sequence ID" value="GGN43318.1"/>
    <property type="molecule type" value="Genomic_DNA"/>
</dbReference>
<comment type="caution">
    <text evidence="1">The sequence shown here is derived from an EMBL/GenBank/DDBJ whole genome shotgun (WGS) entry which is preliminary data.</text>
</comment>
<organism evidence="1 2">
    <name type="scientific">Streptomyces kronopolitis</name>
    <dbReference type="NCBI Taxonomy" id="1612435"/>
    <lineage>
        <taxon>Bacteria</taxon>
        <taxon>Bacillati</taxon>
        <taxon>Actinomycetota</taxon>
        <taxon>Actinomycetes</taxon>
        <taxon>Kitasatosporales</taxon>
        <taxon>Streptomycetaceae</taxon>
        <taxon>Streptomyces</taxon>
    </lineage>
</organism>
<accession>A0ABQ2JB55</accession>
<dbReference type="Proteomes" id="UP000600080">
    <property type="component" value="Unassembled WGS sequence"/>
</dbReference>
<evidence type="ECO:0000313" key="2">
    <source>
        <dbReference type="Proteomes" id="UP000600080"/>
    </source>
</evidence>